<dbReference type="Pfam" id="PF05521">
    <property type="entry name" value="Phage_HCP"/>
    <property type="match status" value="1"/>
</dbReference>
<protein>
    <submittedName>
        <fullName evidence="1">Bacteriophage head-tail adaptor</fullName>
    </submittedName>
</protein>
<dbReference type="InterPro" id="IPR038666">
    <property type="entry name" value="SSP1_head-tail_sf"/>
</dbReference>
<reference evidence="1" key="1">
    <citation type="submission" date="2014-08" db="EMBL/GenBank/DDBJ databases">
        <title>Draft genome sequences of Sphingobium herbicidovorans.</title>
        <authorList>
            <person name="Gan H.M."/>
            <person name="Gan H.Y."/>
            <person name="Savka M.A."/>
        </authorList>
    </citation>
    <scope>NUCLEOTIDE SEQUENCE [LARGE SCALE GENOMIC DNA]</scope>
    <source>
        <strain evidence="1">NBRC 16415</strain>
    </source>
</reference>
<dbReference type="OrthoDB" id="7478004at2"/>
<dbReference type="Proteomes" id="UP000024284">
    <property type="component" value="Unassembled WGS sequence"/>
</dbReference>
<gene>
    <name evidence="1" type="ORF">BV98_001448</name>
</gene>
<dbReference type="EMBL" id="JFZA02000011">
    <property type="protein sequence ID" value="KFG90736.1"/>
    <property type="molecule type" value="Genomic_DNA"/>
</dbReference>
<organism evidence="1 2">
    <name type="scientific">Sphingobium herbicidovorans (strain ATCC 700291 / DSM 11019 / CCUG 56400 / KCTC 2939 / LMG 18315 / NBRC 16415 / MH)</name>
    <name type="common">Sphingomonas herbicidovorans</name>
    <dbReference type="NCBI Taxonomy" id="1219045"/>
    <lineage>
        <taxon>Bacteria</taxon>
        <taxon>Pseudomonadati</taxon>
        <taxon>Pseudomonadota</taxon>
        <taxon>Alphaproteobacteria</taxon>
        <taxon>Sphingomonadales</taxon>
        <taxon>Sphingomonadaceae</taxon>
        <taxon>Sphingobium</taxon>
    </lineage>
</organism>
<sequence>MSLDAGRRNKRIIIERATETRNSLNEPEKAWVEHTRLWASVYFGSGDEQRQAAQAGGAQAATFEVLANSKSRSLLLTDRVAFDGGIWDIRAIAPMGLNEGVKINAVRAVS</sequence>
<dbReference type="STRING" id="76947.GCA_002080435_02566"/>
<evidence type="ECO:0000313" key="1">
    <source>
        <dbReference type="EMBL" id="KFG90736.1"/>
    </source>
</evidence>
<dbReference type="Gene3D" id="2.40.10.270">
    <property type="entry name" value="Bacteriophage SPP1 head-tail adaptor protein"/>
    <property type="match status" value="1"/>
</dbReference>
<name>A0A086PBG8_SPHHM</name>
<dbReference type="InterPro" id="IPR008767">
    <property type="entry name" value="Phage_SPP1_head-tail_adaptor"/>
</dbReference>
<dbReference type="AlphaFoldDB" id="A0A086PBG8"/>
<evidence type="ECO:0000313" key="2">
    <source>
        <dbReference type="Proteomes" id="UP000024284"/>
    </source>
</evidence>
<comment type="caution">
    <text evidence="1">The sequence shown here is derived from an EMBL/GenBank/DDBJ whole genome shotgun (WGS) entry which is preliminary data.</text>
</comment>
<dbReference type="RefSeq" id="WP_037464113.1">
    <property type="nucleotide sequence ID" value="NZ_BCZD01000024.1"/>
</dbReference>
<accession>A0A086PBG8</accession>
<proteinExistence type="predicted"/>
<dbReference type="PATRIC" id="fig|1219045.3.peg.1478"/>
<keyword evidence="2" id="KW-1185">Reference proteome</keyword>